<evidence type="ECO:0000313" key="1">
    <source>
        <dbReference type="EMBL" id="GKX54836.1"/>
    </source>
</evidence>
<organism evidence="1 2">
    <name type="scientific">Leminorella grimontii</name>
    <dbReference type="NCBI Taxonomy" id="82981"/>
    <lineage>
        <taxon>Bacteria</taxon>
        <taxon>Pseudomonadati</taxon>
        <taxon>Pseudomonadota</taxon>
        <taxon>Gammaproteobacteria</taxon>
        <taxon>Enterobacterales</taxon>
        <taxon>Budviciaceae</taxon>
        <taxon>Leminorella</taxon>
    </lineage>
</organism>
<proteinExistence type="predicted"/>
<protein>
    <submittedName>
        <fullName evidence="1">Uncharacterized protein</fullName>
    </submittedName>
</protein>
<accession>A0AAV5MYB9</accession>
<dbReference type="EMBL" id="BRLH01000001">
    <property type="protein sequence ID" value="GKX54836.1"/>
    <property type="molecule type" value="Genomic_DNA"/>
</dbReference>
<dbReference type="AlphaFoldDB" id="A0AAV5MYB9"/>
<dbReference type="Proteomes" id="UP001058124">
    <property type="component" value="Unassembled WGS sequence"/>
</dbReference>
<name>A0AAV5MYB9_9GAMM</name>
<gene>
    <name evidence="1" type="ORF">SOASR030_09480</name>
</gene>
<evidence type="ECO:0000313" key="2">
    <source>
        <dbReference type="Proteomes" id="UP001058124"/>
    </source>
</evidence>
<reference evidence="1" key="1">
    <citation type="submission" date="2022-06" db="EMBL/GenBank/DDBJ databases">
        <title>Draft genome sequences of Leminorella grimontii str. JCM5902.</title>
        <authorList>
            <person name="Wakabayashi Y."/>
            <person name="Kojima K."/>
        </authorList>
    </citation>
    <scope>NUCLEOTIDE SEQUENCE</scope>
    <source>
        <strain evidence="1">JCM 5902</strain>
    </source>
</reference>
<comment type="caution">
    <text evidence="1">The sequence shown here is derived from an EMBL/GenBank/DDBJ whole genome shotgun (WGS) entry which is preliminary data.</text>
</comment>
<sequence length="72" mass="8253">MCTEKIDSWSHGISFLSLDALTACCCPTLERYAEFAILTTHFYFDSAKSDIKTLRCMPKLRQGFKKPMLNAR</sequence>
<keyword evidence="2" id="KW-1185">Reference proteome</keyword>